<evidence type="ECO:0000313" key="1">
    <source>
        <dbReference type="EMBL" id="CAB4286288.1"/>
    </source>
</evidence>
<dbReference type="AlphaFoldDB" id="A0A6J5VJZ5"/>
<dbReference type="EMBL" id="CAEKDK010000007">
    <property type="protein sequence ID" value="CAB4286288.1"/>
    <property type="molecule type" value="Genomic_DNA"/>
</dbReference>
<evidence type="ECO:0000313" key="2">
    <source>
        <dbReference type="Proteomes" id="UP000507222"/>
    </source>
</evidence>
<name>A0A6J5VJZ5_PRUAR</name>
<organism evidence="1 2">
    <name type="scientific">Prunus armeniaca</name>
    <name type="common">Apricot</name>
    <name type="synonym">Armeniaca vulgaris</name>
    <dbReference type="NCBI Taxonomy" id="36596"/>
    <lineage>
        <taxon>Eukaryota</taxon>
        <taxon>Viridiplantae</taxon>
        <taxon>Streptophyta</taxon>
        <taxon>Embryophyta</taxon>
        <taxon>Tracheophyta</taxon>
        <taxon>Spermatophyta</taxon>
        <taxon>Magnoliopsida</taxon>
        <taxon>eudicotyledons</taxon>
        <taxon>Gunneridae</taxon>
        <taxon>Pentapetalae</taxon>
        <taxon>rosids</taxon>
        <taxon>fabids</taxon>
        <taxon>Rosales</taxon>
        <taxon>Rosaceae</taxon>
        <taxon>Amygdaloideae</taxon>
        <taxon>Amygdaleae</taxon>
        <taxon>Prunus</taxon>
    </lineage>
</organism>
<proteinExistence type="predicted"/>
<protein>
    <submittedName>
        <fullName evidence="1">Uncharacterized protein</fullName>
    </submittedName>
</protein>
<sequence length="71" mass="8016">MLDLTHPDTASWFKQILQEMVDDGVRGGWLILVKACLWMPPLFSPLKVAITLIMLGSDAKSKRMSKLETLE</sequence>
<dbReference type="Proteomes" id="UP000507222">
    <property type="component" value="Unassembled WGS sequence"/>
</dbReference>
<reference evidence="1 2" key="1">
    <citation type="submission" date="2020-05" db="EMBL/GenBank/DDBJ databases">
        <authorList>
            <person name="Campoy J."/>
            <person name="Schneeberger K."/>
            <person name="Spophaly S."/>
        </authorList>
    </citation>
    <scope>NUCLEOTIDE SEQUENCE [LARGE SCALE GENOMIC DNA]</scope>
    <source>
        <strain evidence="1">PruArmRojPasFocal</strain>
    </source>
</reference>
<accession>A0A6J5VJZ5</accession>
<gene>
    <name evidence="1" type="ORF">CURHAP_LOCUS43320</name>
</gene>